<keyword evidence="2" id="KW-0143">Chaperone</keyword>
<dbReference type="PANTHER" id="PTHR12651:SF1">
    <property type="entry name" value="26S PROTEASOME NON-ATPASE REGULATORY SUBUNIT 9"/>
    <property type="match status" value="1"/>
</dbReference>
<dbReference type="GO" id="GO:0005634">
    <property type="term" value="C:nucleus"/>
    <property type="evidence" value="ECO:0007669"/>
    <property type="project" value="TreeGrafter"/>
</dbReference>
<reference evidence="6" key="1">
    <citation type="submission" date="2023-01" db="EMBL/GenBank/DDBJ databases">
        <title>Metagenome sequencing of chrysophaentin producing Chrysophaeum taylorii.</title>
        <authorList>
            <person name="Davison J."/>
            <person name="Bewley C."/>
        </authorList>
    </citation>
    <scope>NUCLEOTIDE SEQUENCE</scope>
    <source>
        <strain evidence="6">NIES-1699</strain>
    </source>
</reference>
<organism evidence="6 7">
    <name type="scientific">Chrysophaeum taylorii</name>
    <dbReference type="NCBI Taxonomy" id="2483200"/>
    <lineage>
        <taxon>Eukaryota</taxon>
        <taxon>Sar</taxon>
        <taxon>Stramenopiles</taxon>
        <taxon>Ochrophyta</taxon>
        <taxon>Pelagophyceae</taxon>
        <taxon>Pelagomonadales</taxon>
        <taxon>Pelagomonadaceae</taxon>
        <taxon>Chrysophaeum</taxon>
    </lineage>
</organism>
<feature type="compositionally biased region" description="Pro residues" evidence="3">
    <location>
        <begin position="102"/>
        <end position="113"/>
    </location>
</feature>
<evidence type="ECO:0000256" key="1">
    <source>
        <dbReference type="ARBA" id="ARBA00005256"/>
    </source>
</evidence>
<dbReference type="GO" id="GO:0005737">
    <property type="term" value="C:cytoplasm"/>
    <property type="evidence" value="ECO:0007669"/>
    <property type="project" value="TreeGrafter"/>
</dbReference>
<name>A0AAD7UGM4_9STRA</name>
<dbReference type="Gene3D" id="6.10.140.1710">
    <property type="match status" value="1"/>
</dbReference>
<dbReference type="InterPro" id="IPR040815">
    <property type="entry name" value="Nas2_N"/>
</dbReference>
<feature type="domain" description="PDZ" evidence="4">
    <location>
        <begin position="118"/>
        <end position="142"/>
    </location>
</feature>
<evidence type="ECO:0000256" key="2">
    <source>
        <dbReference type="ARBA" id="ARBA00023186"/>
    </source>
</evidence>
<dbReference type="Gene3D" id="2.30.42.10">
    <property type="match status" value="1"/>
</dbReference>
<comment type="similarity">
    <text evidence="1">Belongs to the proteasome subunit p27 family.</text>
</comment>
<sequence>MEVELREAMAQRDKLESEAEAITSELESPGPDGAPPATVKGPLVDREGFPRADMDVYRARQLRHRLACIQTDHKAAMKRIEELLPLVLAPDRHPQERSEPPTTLPPPPPPPPPPFAKISAVRSGSPAWRGGLRAGDLLLKYGEATALDQLKSWTLQHVNEPIPTLVLRAGTRVSLLVTPQTWEGDGLLGCHFAPPPIAAAAAA</sequence>
<feature type="compositionally biased region" description="Basic and acidic residues" evidence="3">
    <location>
        <begin position="1"/>
        <end position="17"/>
    </location>
</feature>
<dbReference type="Pfam" id="PF17820">
    <property type="entry name" value="PDZ_6"/>
    <property type="match status" value="1"/>
</dbReference>
<dbReference type="FunFam" id="2.30.42.10:FF:000107">
    <property type="entry name" value="26S proteasome non-ATPase regulatory subunit 9"/>
    <property type="match status" value="1"/>
</dbReference>
<accession>A0AAD7UGM4</accession>
<evidence type="ECO:0000259" key="5">
    <source>
        <dbReference type="Pfam" id="PF18265"/>
    </source>
</evidence>
<dbReference type="InterPro" id="IPR035269">
    <property type="entry name" value="PSMD9"/>
</dbReference>
<evidence type="ECO:0000313" key="7">
    <source>
        <dbReference type="Proteomes" id="UP001230188"/>
    </source>
</evidence>
<comment type="caution">
    <text evidence="6">The sequence shown here is derived from an EMBL/GenBank/DDBJ whole genome shotgun (WGS) entry which is preliminary data.</text>
</comment>
<dbReference type="Pfam" id="PF18265">
    <property type="entry name" value="Nas2_N"/>
    <property type="match status" value="1"/>
</dbReference>
<dbReference type="GO" id="GO:0070682">
    <property type="term" value="P:proteasome regulatory particle assembly"/>
    <property type="evidence" value="ECO:0007669"/>
    <property type="project" value="InterPro"/>
</dbReference>
<dbReference type="AlphaFoldDB" id="A0AAD7UGM4"/>
<evidence type="ECO:0008006" key="8">
    <source>
        <dbReference type="Google" id="ProtNLM"/>
    </source>
</evidence>
<evidence type="ECO:0000313" key="6">
    <source>
        <dbReference type="EMBL" id="KAJ8603514.1"/>
    </source>
</evidence>
<protein>
    <recommendedName>
        <fullName evidence="8">26S proteasome non-ATPase regulatory subunit 9</fullName>
    </recommendedName>
</protein>
<evidence type="ECO:0000256" key="3">
    <source>
        <dbReference type="SAM" id="MobiDB-lite"/>
    </source>
</evidence>
<feature type="domain" description="Nas2 N-terminal" evidence="5">
    <location>
        <begin position="6"/>
        <end position="84"/>
    </location>
</feature>
<gene>
    <name evidence="6" type="ORF">CTAYLR_005133</name>
</gene>
<dbReference type="Proteomes" id="UP001230188">
    <property type="component" value="Unassembled WGS sequence"/>
</dbReference>
<evidence type="ECO:0000259" key="4">
    <source>
        <dbReference type="Pfam" id="PF17820"/>
    </source>
</evidence>
<dbReference type="InterPro" id="IPR036034">
    <property type="entry name" value="PDZ_sf"/>
</dbReference>
<dbReference type="SUPFAM" id="SSF50156">
    <property type="entry name" value="PDZ domain-like"/>
    <property type="match status" value="1"/>
</dbReference>
<dbReference type="InterPro" id="IPR041489">
    <property type="entry name" value="PDZ_6"/>
</dbReference>
<feature type="region of interest" description="Disordered" evidence="3">
    <location>
        <begin position="92"/>
        <end position="113"/>
    </location>
</feature>
<dbReference type="EMBL" id="JAQMWT010000350">
    <property type="protein sequence ID" value="KAJ8603514.1"/>
    <property type="molecule type" value="Genomic_DNA"/>
</dbReference>
<proteinExistence type="inferred from homology"/>
<dbReference type="PANTHER" id="PTHR12651">
    <property type="entry name" value="26S PROTEASOME NON-ATPASE REGULATORY SUBUNIT 9"/>
    <property type="match status" value="1"/>
</dbReference>
<keyword evidence="7" id="KW-1185">Reference proteome</keyword>
<feature type="region of interest" description="Disordered" evidence="3">
    <location>
        <begin position="1"/>
        <end position="48"/>
    </location>
</feature>